<name>A0A0E9XHZ9_ANGAN</name>
<protein>
    <submittedName>
        <fullName evidence="2">Uncharacterized protein</fullName>
    </submittedName>
</protein>
<proteinExistence type="predicted"/>
<organism evidence="2">
    <name type="scientific">Anguilla anguilla</name>
    <name type="common">European freshwater eel</name>
    <name type="synonym">Muraena anguilla</name>
    <dbReference type="NCBI Taxonomy" id="7936"/>
    <lineage>
        <taxon>Eukaryota</taxon>
        <taxon>Metazoa</taxon>
        <taxon>Chordata</taxon>
        <taxon>Craniata</taxon>
        <taxon>Vertebrata</taxon>
        <taxon>Euteleostomi</taxon>
        <taxon>Actinopterygii</taxon>
        <taxon>Neopterygii</taxon>
        <taxon>Teleostei</taxon>
        <taxon>Anguilliformes</taxon>
        <taxon>Anguillidae</taxon>
        <taxon>Anguilla</taxon>
    </lineage>
</organism>
<dbReference type="EMBL" id="GBXM01007117">
    <property type="protein sequence ID" value="JAI01461.1"/>
    <property type="molecule type" value="Transcribed_RNA"/>
</dbReference>
<sequence length="61" mass="7143">MHLQSDLMSLQPKQTRNERPVEITDRQKGLRKIGLTLREGYEASRRNQTVKKQLDVNHSVN</sequence>
<evidence type="ECO:0000313" key="2">
    <source>
        <dbReference type="EMBL" id="JAI01461.1"/>
    </source>
</evidence>
<feature type="region of interest" description="Disordered" evidence="1">
    <location>
        <begin position="1"/>
        <end position="27"/>
    </location>
</feature>
<feature type="compositionally biased region" description="Polar residues" evidence="1">
    <location>
        <begin position="1"/>
        <end position="14"/>
    </location>
</feature>
<accession>A0A0E9XHZ9</accession>
<reference evidence="2" key="2">
    <citation type="journal article" date="2015" name="Fish Shellfish Immunol.">
        <title>Early steps in the European eel (Anguilla anguilla)-Vibrio vulnificus interaction in the gills: Role of the RtxA13 toxin.</title>
        <authorList>
            <person name="Callol A."/>
            <person name="Pajuelo D."/>
            <person name="Ebbesson L."/>
            <person name="Teles M."/>
            <person name="MacKenzie S."/>
            <person name="Amaro C."/>
        </authorList>
    </citation>
    <scope>NUCLEOTIDE SEQUENCE</scope>
</reference>
<evidence type="ECO:0000256" key="1">
    <source>
        <dbReference type="SAM" id="MobiDB-lite"/>
    </source>
</evidence>
<reference evidence="2" key="1">
    <citation type="submission" date="2014-11" db="EMBL/GenBank/DDBJ databases">
        <authorList>
            <person name="Amaro Gonzalez C."/>
        </authorList>
    </citation>
    <scope>NUCLEOTIDE SEQUENCE</scope>
</reference>
<dbReference type="AlphaFoldDB" id="A0A0E9XHZ9"/>
<feature type="compositionally biased region" description="Basic and acidic residues" evidence="1">
    <location>
        <begin position="15"/>
        <end position="27"/>
    </location>
</feature>